<dbReference type="NCBIfam" id="TIGR00251">
    <property type="entry name" value="DUF167 family protein"/>
    <property type="match status" value="1"/>
</dbReference>
<protein>
    <recommendedName>
        <fullName evidence="2">UPF0235 protein EI42_01016</fullName>
    </recommendedName>
</protein>
<keyword evidence="4" id="KW-1185">Reference proteome</keyword>
<dbReference type="SUPFAM" id="SSF69786">
    <property type="entry name" value="YggU-like"/>
    <property type="match status" value="1"/>
</dbReference>
<sequence>MYISVRVIPRSGKNSLEWEQGTIKARLTAPPVDGAANAALIDLLAQSLAVPKRSIQIVRGETGRQKTLEIEGVTLDEIQERIKNPLKKKKR</sequence>
<dbReference type="SMART" id="SM01152">
    <property type="entry name" value="DUF167"/>
    <property type="match status" value="1"/>
</dbReference>
<dbReference type="Gene3D" id="3.30.1200.10">
    <property type="entry name" value="YggU-like"/>
    <property type="match status" value="1"/>
</dbReference>
<dbReference type="AlphaFoldDB" id="A0A326UJM1"/>
<evidence type="ECO:0000256" key="1">
    <source>
        <dbReference type="ARBA" id="ARBA00010364"/>
    </source>
</evidence>
<dbReference type="InterPro" id="IPR036591">
    <property type="entry name" value="YggU-like_sf"/>
</dbReference>
<proteinExistence type="inferred from homology"/>
<reference evidence="3 4" key="1">
    <citation type="submission" date="2018-06" db="EMBL/GenBank/DDBJ databases">
        <title>Genomic Encyclopedia of Archaeal and Bacterial Type Strains, Phase II (KMG-II): from individual species to whole genera.</title>
        <authorList>
            <person name="Goeker M."/>
        </authorList>
    </citation>
    <scope>NUCLEOTIDE SEQUENCE [LARGE SCALE GENOMIC DNA]</scope>
    <source>
        <strain evidence="3 4">ATCC BAA-1881</strain>
    </source>
</reference>
<organism evidence="3 4">
    <name type="scientific">Thermosporothrix hazakensis</name>
    <dbReference type="NCBI Taxonomy" id="644383"/>
    <lineage>
        <taxon>Bacteria</taxon>
        <taxon>Bacillati</taxon>
        <taxon>Chloroflexota</taxon>
        <taxon>Ktedonobacteria</taxon>
        <taxon>Ktedonobacterales</taxon>
        <taxon>Thermosporotrichaceae</taxon>
        <taxon>Thermosporothrix</taxon>
    </lineage>
</organism>
<dbReference type="EMBL" id="QKUF01000001">
    <property type="protein sequence ID" value="PZW36830.1"/>
    <property type="molecule type" value="Genomic_DNA"/>
</dbReference>
<dbReference type="PANTHER" id="PTHR13420:SF7">
    <property type="entry name" value="UPF0235 PROTEIN C15ORF40"/>
    <property type="match status" value="1"/>
</dbReference>
<dbReference type="PANTHER" id="PTHR13420">
    <property type="entry name" value="UPF0235 PROTEIN C15ORF40"/>
    <property type="match status" value="1"/>
</dbReference>
<dbReference type="OrthoDB" id="5244571at2"/>
<accession>A0A326UJM1</accession>
<evidence type="ECO:0000256" key="2">
    <source>
        <dbReference type="HAMAP-Rule" id="MF_00634"/>
    </source>
</evidence>
<dbReference type="RefSeq" id="WP_111319420.1">
    <property type="nucleotide sequence ID" value="NZ_BIFX01000001.1"/>
</dbReference>
<dbReference type="Pfam" id="PF02594">
    <property type="entry name" value="DUF167"/>
    <property type="match status" value="1"/>
</dbReference>
<dbReference type="Proteomes" id="UP000248806">
    <property type="component" value="Unassembled WGS sequence"/>
</dbReference>
<dbReference type="InterPro" id="IPR003746">
    <property type="entry name" value="DUF167"/>
</dbReference>
<dbReference type="GO" id="GO:0005737">
    <property type="term" value="C:cytoplasm"/>
    <property type="evidence" value="ECO:0007669"/>
    <property type="project" value="TreeGrafter"/>
</dbReference>
<evidence type="ECO:0000313" key="4">
    <source>
        <dbReference type="Proteomes" id="UP000248806"/>
    </source>
</evidence>
<comment type="caution">
    <text evidence="3">The sequence shown here is derived from an EMBL/GenBank/DDBJ whole genome shotgun (WGS) entry which is preliminary data.</text>
</comment>
<gene>
    <name evidence="3" type="ORF">EI42_01016</name>
</gene>
<name>A0A326UJM1_THEHA</name>
<comment type="similarity">
    <text evidence="1 2">Belongs to the UPF0235 family.</text>
</comment>
<evidence type="ECO:0000313" key="3">
    <source>
        <dbReference type="EMBL" id="PZW36830.1"/>
    </source>
</evidence>
<dbReference type="HAMAP" id="MF_00634">
    <property type="entry name" value="UPF0235"/>
    <property type="match status" value="1"/>
</dbReference>